<dbReference type="Gene3D" id="1.10.155.10">
    <property type="entry name" value="Chemotaxis receptor methyltransferase CheR, N-terminal domain"/>
    <property type="match status" value="1"/>
</dbReference>
<keyword evidence="4" id="KW-0808">Transferase</keyword>
<dbReference type="InterPro" id="IPR000780">
    <property type="entry name" value="CheR_MeTrfase"/>
</dbReference>
<evidence type="ECO:0000256" key="5">
    <source>
        <dbReference type="ARBA" id="ARBA00022691"/>
    </source>
</evidence>
<dbReference type="AlphaFoldDB" id="A0A6M9PYD4"/>
<dbReference type="SUPFAM" id="SSF53335">
    <property type="entry name" value="S-adenosyl-L-methionine-dependent methyltransferases"/>
    <property type="match status" value="1"/>
</dbReference>
<evidence type="ECO:0000313" key="7">
    <source>
        <dbReference type="EMBL" id="QKM65251.1"/>
    </source>
</evidence>
<dbReference type="InterPro" id="IPR022642">
    <property type="entry name" value="CheR_C"/>
</dbReference>
<gene>
    <name evidence="7" type="ORF">DCO17_08395</name>
</gene>
<comment type="catalytic activity">
    <reaction evidence="1">
        <text>L-glutamyl-[protein] + S-adenosyl-L-methionine = [protein]-L-glutamate 5-O-methyl ester + S-adenosyl-L-homocysteine</text>
        <dbReference type="Rhea" id="RHEA:24452"/>
        <dbReference type="Rhea" id="RHEA-COMP:10208"/>
        <dbReference type="Rhea" id="RHEA-COMP:10311"/>
        <dbReference type="ChEBI" id="CHEBI:29973"/>
        <dbReference type="ChEBI" id="CHEBI:57856"/>
        <dbReference type="ChEBI" id="CHEBI:59789"/>
        <dbReference type="ChEBI" id="CHEBI:82795"/>
        <dbReference type="EC" id="2.1.1.80"/>
    </reaction>
</comment>
<dbReference type="GO" id="GO:0032259">
    <property type="term" value="P:methylation"/>
    <property type="evidence" value="ECO:0007669"/>
    <property type="project" value="UniProtKB-KW"/>
</dbReference>
<dbReference type="PROSITE" id="PS50123">
    <property type="entry name" value="CHER"/>
    <property type="match status" value="1"/>
</dbReference>
<keyword evidence="3" id="KW-0489">Methyltransferase</keyword>
<dbReference type="PANTHER" id="PTHR24422">
    <property type="entry name" value="CHEMOTAXIS PROTEIN METHYLTRANSFERASE"/>
    <property type="match status" value="1"/>
</dbReference>
<dbReference type="InterPro" id="IPR022641">
    <property type="entry name" value="CheR_N"/>
</dbReference>
<dbReference type="Gene3D" id="3.40.50.150">
    <property type="entry name" value="Vaccinia Virus protein VP39"/>
    <property type="match status" value="1"/>
</dbReference>
<evidence type="ECO:0000259" key="6">
    <source>
        <dbReference type="PROSITE" id="PS50123"/>
    </source>
</evidence>
<dbReference type="KEGG" id="ptrp:DCO17_08395"/>
<dbReference type="RefSeq" id="WP_173956288.1">
    <property type="nucleotide sequence ID" value="NZ_CP028942.1"/>
</dbReference>
<reference evidence="7 8" key="1">
    <citation type="submission" date="2018-04" db="EMBL/GenBank/DDBJ databases">
        <title>Polynucleobacter sp. UH21B genome.</title>
        <authorList>
            <person name="Hahn M.W."/>
        </authorList>
    </citation>
    <scope>NUCLEOTIDE SEQUENCE [LARGE SCALE GENOMIC DNA]</scope>
    <source>
        <strain evidence="7 8">MWH-UH21B</strain>
    </source>
</reference>
<dbReference type="SMART" id="SM00138">
    <property type="entry name" value="MeTrc"/>
    <property type="match status" value="1"/>
</dbReference>
<protein>
    <recommendedName>
        <fullName evidence="2">protein-glutamate O-methyltransferase</fullName>
        <ecNumber evidence="2">2.1.1.80</ecNumber>
    </recommendedName>
</protein>
<proteinExistence type="predicted"/>
<accession>A0A6M9PYD4</accession>
<dbReference type="GO" id="GO:0008983">
    <property type="term" value="F:protein-glutamate O-methyltransferase activity"/>
    <property type="evidence" value="ECO:0007669"/>
    <property type="project" value="UniProtKB-EC"/>
</dbReference>
<sequence>MLKVYLPKFYQLLEEHLGITLDESKQYLIESRLLPLIENSEFDSVLSLIKYLTQNNVGVLHWKVFELLTTNETSFFRDKHVFDGIKEILIPEIIKNNETSKTIRIWNAAVSSGQEAYSIAILIKEYFPQLKDWNIAIHGTDVSKAMLDKAKSGIYTAHEVSRGIDQFFKDKYFTVDDNGSYLINQSIRAMTTFSSLNLISEWSMPEKYDLVMLRNVLIYFNQKTQVAVLDKVANYIDANHGALLVGASEILPKTTALERSALGGTFYYQPV</sequence>
<evidence type="ECO:0000256" key="1">
    <source>
        <dbReference type="ARBA" id="ARBA00001541"/>
    </source>
</evidence>
<dbReference type="PANTHER" id="PTHR24422:SF21">
    <property type="entry name" value="CHEMOTAXIS PROTEIN METHYLTRANSFERASE 1"/>
    <property type="match status" value="1"/>
</dbReference>
<dbReference type="Pfam" id="PF01739">
    <property type="entry name" value="CheR"/>
    <property type="match status" value="1"/>
</dbReference>
<dbReference type="Proteomes" id="UP000503312">
    <property type="component" value="Chromosome"/>
</dbReference>
<keyword evidence="8" id="KW-1185">Reference proteome</keyword>
<dbReference type="InterPro" id="IPR050903">
    <property type="entry name" value="Bact_Chemotaxis_MeTrfase"/>
</dbReference>
<evidence type="ECO:0000313" key="8">
    <source>
        <dbReference type="Proteomes" id="UP000503312"/>
    </source>
</evidence>
<keyword evidence="5" id="KW-0949">S-adenosyl-L-methionine</keyword>
<dbReference type="SUPFAM" id="SSF47757">
    <property type="entry name" value="Chemotaxis receptor methyltransferase CheR, N-terminal domain"/>
    <property type="match status" value="1"/>
</dbReference>
<dbReference type="InterPro" id="IPR029063">
    <property type="entry name" value="SAM-dependent_MTases_sf"/>
</dbReference>
<name>A0A6M9PYD4_9BURK</name>
<evidence type="ECO:0000256" key="3">
    <source>
        <dbReference type="ARBA" id="ARBA00022603"/>
    </source>
</evidence>
<evidence type="ECO:0000256" key="2">
    <source>
        <dbReference type="ARBA" id="ARBA00012534"/>
    </source>
</evidence>
<evidence type="ECO:0000256" key="4">
    <source>
        <dbReference type="ARBA" id="ARBA00022679"/>
    </source>
</evidence>
<dbReference type="InterPro" id="IPR036804">
    <property type="entry name" value="CheR_N_sf"/>
</dbReference>
<dbReference type="PRINTS" id="PR00996">
    <property type="entry name" value="CHERMTFRASE"/>
</dbReference>
<dbReference type="EC" id="2.1.1.80" evidence="2"/>
<dbReference type="Pfam" id="PF03705">
    <property type="entry name" value="CheR_N"/>
    <property type="match status" value="1"/>
</dbReference>
<dbReference type="EMBL" id="CP028942">
    <property type="protein sequence ID" value="QKM65251.1"/>
    <property type="molecule type" value="Genomic_DNA"/>
</dbReference>
<organism evidence="7 8">
    <name type="scientific">Polynucleobacter tropicus</name>
    <dbReference type="NCBI Taxonomy" id="1743174"/>
    <lineage>
        <taxon>Bacteria</taxon>
        <taxon>Pseudomonadati</taxon>
        <taxon>Pseudomonadota</taxon>
        <taxon>Betaproteobacteria</taxon>
        <taxon>Burkholderiales</taxon>
        <taxon>Burkholderiaceae</taxon>
        <taxon>Polynucleobacter</taxon>
    </lineage>
</organism>
<feature type="domain" description="CheR-type methyltransferase" evidence="6">
    <location>
        <begin position="1"/>
        <end position="271"/>
    </location>
</feature>